<organism evidence="2 3">
    <name type="scientific">Undibacterium hunanense</name>
    <dbReference type="NCBI Taxonomy" id="2762292"/>
    <lineage>
        <taxon>Bacteria</taxon>
        <taxon>Pseudomonadati</taxon>
        <taxon>Pseudomonadota</taxon>
        <taxon>Betaproteobacteria</taxon>
        <taxon>Burkholderiales</taxon>
        <taxon>Oxalobacteraceae</taxon>
        <taxon>Undibacterium</taxon>
    </lineage>
</organism>
<feature type="domain" description="DUF6916" evidence="1">
    <location>
        <begin position="3"/>
        <end position="87"/>
    </location>
</feature>
<reference evidence="2 3" key="1">
    <citation type="submission" date="2020-08" db="EMBL/GenBank/DDBJ databases">
        <title>Novel species isolated from subtropical streams in China.</title>
        <authorList>
            <person name="Lu H."/>
        </authorList>
    </citation>
    <scope>NUCLEOTIDE SEQUENCE [LARGE SCALE GENOMIC DNA]</scope>
    <source>
        <strain evidence="2 3">CY18W</strain>
    </source>
</reference>
<dbReference type="EMBL" id="JACOGF010000022">
    <property type="protein sequence ID" value="MBC3920983.1"/>
    <property type="molecule type" value="Genomic_DNA"/>
</dbReference>
<dbReference type="Pfam" id="PF21880">
    <property type="entry name" value="DUF6916"/>
    <property type="match status" value="1"/>
</dbReference>
<evidence type="ECO:0000259" key="1">
    <source>
        <dbReference type="Pfam" id="PF21880"/>
    </source>
</evidence>
<protein>
    <recommendedName>
        <fullName evidence="1">DUF6916 domain-containing protein</fullName>
    </recommendedName>
</protein>
<evidence type="ECO:0000313" key="3">
    <source>
        <dbReference type="Proteomes" id="UP000650424"/>
    </source>
</evidence>
<dbReference type="Proteomes" id="UP000650424">
    <property type="component" value="Unassembled WGS sequence"/>
</dbReference>
<dbReference type="RefSeq" id="WP_186950818.1">
    <property type="nucleotide sequence ID" value="NZ_JACOGF010000022.1"/>
</dbReference>
<comment type="caution">
    <text evidence="2">The sequence shown here is derived from an EMBL/GenBank/DDBJ whole genome shotgun (WGS) entry which is preliminary data.</text>
</comment>
<proteinExistence type="predicted"/>
<name>A0ABR6ZYN1_9BURK</name>
<gene>
    <name evidence="2" type="ORF">H8L32_26200</name>
</gene>
<evidence type="ECO:0000313" key="2">
    <source>
        <dbReference type="EMBL" id="MBC3920983.1"/>
    </source>
</evidence>
<accession>A0ABR6ZYN1</accession>
<dbReference type="InterPro" id="IPR054209">
    <property type="entry name" value="DUF6916"/>
</dbReference>
<sequence length="109" mass="12493">MTLSKEQLNAYIGNIFRIETSIGDIELKLEEVDERSRRGLPSHFATPLLLIFSGTGTKLLSQDNYIVHHPEMGQNVWLIAPVMPDYDKGQDKQKHEDGSTCFFYQAFFN</sequence>
<keyword evidence="3" id="KW-1185">Reference proteome</keyword>